<feature type="transmembrane region" description="Helical" evidence="1">
    <location>
        <begin position="138"/>
        <end position="156"/>
    </location>
</feature>
<dbReference type="Proteomes" id="UP000557307">
    <property type="component" value="Unassembled WGS sequence"/>
</dbReference>
<feature type="transmembrane region" description="Helical" evidence="1">
    <location>
        <begin position="69"/>
        <end position="93"/>
    </location>
</feature>
<protein>
    <submittedName>
        <fullName evidence="2">Uncharacterized protein</fullName>
    </submittedName>
</protein>
<keyword evidence="1" id="KW-1133">Transmembrane helix</keyword>
<gene>
    <name evidence="2" type="ORF">HNQ92_001556</name>
</gene>
<organism evidence="2 3">
    <name type="scientific">Rhabdobacter roseus</name>
    <dbReference type="NCBI Taxonomy" id="1655419"/>
    <lineage>
        <taxon>Bacteria</taxon>
        <taxon>Pseudomonadati</taxon>
        <taxon>Bacteroidota</taxon>
        <taxon>Cytophagia</taxon>
        <taxon>Cytophagales</taxon>
        <taxon>Cytophagaceae</taxon>
        <taxon>Rhabdobacter</taxon>
    </lineage>
</organism>
<reference evidence="2 3" key="1">
    <citation type="submission" date="2020-08" db="EMBL/GenBank/DDBJ databases">
        <title>Genomic Encyclopedia of Type Strains, Phase IV (KMG-IV): sequencing the most valuable type-strain genomes for metagenomic binning, comparative biology and taxonomic classification.</title>
        <authorList>
            <person name="Goeker M."/>
        </authorList>
    </citation>
    <scope>NUCLEOTIDE SEQUENCE [LARGE SCALE GENOMIC DNA]</scope>
    <source>
        <strain evidence="2 3">DSM 105074</strain>
    </source>
</reference>
<evidence type="ECO:0000313" key="2">
    <source>
        <dbReference type="EMBL" id="MBB5283430.1"/>
    </source>
</evidence>
<evidence type="ECO:0000313" key="3">
    <source>
        <dbReference type="Proteomes" id="UP000557307"/>
    </source>
</evidence>
<comment type="caution">
    <text evidence="2">The sequence shown here is derived from an EMBL/GenBank/DDBJ whole genome shotgun (WGS) entry which is preliminary data.</text>
</comment>
<keyword evidence="1" id="KW-0812">Transmembrane</keyword>
<feature type="transmembrane region" description="Helical" evidence="1">
    <location>
        <begin position="105"/>
        <end position="126"/>
    </location>
</feature>
<sequence>MLSYSLAVHLTPSDWLVIVTAGLAGTFLMTLFMYLLGFLTPYVLKVVKVLGTMLTFQTTPDGGLSDRPLAIGVGTVAHYAVGVLFVLAYRVLWAWGVGDSGYGTAFWFGLASGVLAIGVWYGLFRLHPRPPQLALRPYLLTIFLGHFVFVYGAFWIHNVMNA</sequence>
<name>A0A840TTW0_9BACT</name>
<dbReference type="RefSeq" id="WP_184172816.1">
    <property type="nucleotide sequence ID" value="NZ_JACHGF010000002.1"/>
</dbReference>
<keyword evidence="3" id="KW-1185">Reference proteome</keyword>
<dbReference type="EMBL" id="JACHGF010000002">
    <property type="protein sequence ID" value="MBB5283430.1"/>
    <property type="molecule type" value="Genomic_DNA"/>
</dbReference>
<keyword evidence="1" id="KW-0472">Membrane</keyword>
<evidence type="ECO:0000256" key="1">
    <source>
        <dbReference type="SAM" id="Phobius"/>
    </source>
</evidence>
<feature type="transmembrane region" description="Helical" evidence="1">
    <location>
        <begin position="15"/>
        <end position="44"/>
    </location>
</feature>
<accession>A0A840TTW0</accession>
<proteinExistence type="predicted"/>
<dbReference type="AlphaFoldDB" id="A0A840TTW0"/>